<proteinExistence type="predicted"/>
<dbReference type="EMBL" id="VUJU01000102">
    <property type="protein sequence ID" value="KAF0773060.1"/>
    <property type="molecule type" value="Genomic_DNA"/>
</dbReference>
<accession>A0A6G0ZP66</accession>
<name>A0A6G0ZP66_APHCR</name>
<organism evidence="1 2">
    <name type="scientific">Aphis craccivora</name>
    <name type="common">Cowpea aphid</name>
    <dbReference type="NCBI Taxonomy" id="307492"/>
    <lineage>
        <taxon>Eukaryota</taxon>
        <taxon>Metazoa</taxon>
        <taxon>Ecdysozoa</taxon>
        <taxon>Arthropoda</taxon>
        <taxon>Hexapoda</taxon>
        <taxon>Insecta</taxon>
        <taxon>Pterygota</taxon>
        <taxon>Neoptera</taxon>
        <taxon>Paraneoptera</taxon>
        <taxon>Hemiptera</taxon>
        <taxon>Sternorrhyncha</taxon>
        <taxon>Aphidomorpha</taxon>
        <taxon>Aphidoidea</taxon>
        <taxon>Aphididae</taxon>
        <taxon>Aphidini</taxon>
        <taxon>Aphis</taxon>
        <taxon>Aphis</taxon>
    </lineage>
</organism>
<dbReference type="Proteomes" id="UP000478052">
    <property type="component" value="Unassembled WGS sequence"/>
</dbReference>
<gene>
    <name evidence="1" type="ORF">FWK35_00002010</name>
</gene>
<keyword evidence="2" id="KW-1185">Reference proteome</keyword>
<dbReference type="AlphaFoldDB" id="A0A6G0ZP66"/>
<evidence type="ECO:0000313" key="1">
    <source>
        <dbReference type="EMBL" id="KAF0773060.1"/>
    </source>
</evidence>
<evidence type="ECO:0000313" key="2">
    <source>
        <dbReference type="Proteomes" id="UP000478052"/>
    </source>
</evidence>
<comment type="caution">
    <text evidence="1">The sequence shown here is derived from an EMBL/GenBank/DDBJ whole genome shotgun (WGS) entry which is preliminary data.</text>
</comment>
<protein>
    <submittedName>
        <fullName evidence="1">Integrase catalytic domain-containing protein</fullName>
    </submittedName>
</protein>
<sequence>MVFTKEDRLSILFNRNRFVICKEKFLKVDDQPQTKITPRDSTEIFQFMWIGLRLMYLCTKIASEKQWSDYVHQNVTEALYAIISYIKQPSIENSQIVHFACTIYSLDIPILYLSYFISPRNSLNGMKNPINKISEVCKLGQSCCIHYIVKIIVSRNCQRRN</sequence>
<reference evidence="1 2" key="1">
    <citation type="submission" date="2019-08" db="EMBL/GenBank/DDBJ databases">
        <title>Whole genome of Aphis craccivora.</title>
        <authorList>
            <person name="Voronova N.V."/>
            <person name="Shulinski R.S."/>
            <person name="Bandarenka Y.V."/>
            <person name="Zhorov D.G."/>
            <person name="Warner D."/>
        </authorList>
    </citation>
    <scope>NUCLEOTIDE SEQUENCE [LARGE SCALE GENOMIC DNA]</scope>
    <source>
        <strain evidence="1">180601</strain>
        <tissue evidence="1">Whole Body</tissue>
    </source>
</reference>